<reference evidence="1" key="1">
    <citation type="submission" date="2021-12" db="EMBL/GenBank/DDBJ databases">
        <authorList>
            <person name="King R."/>
        </authorList>
    </citation>
    <scope>NUCLEOTIDE SEQUENCE</scope>
</reference>
<organism evidence="1 2">
    <name type="scientific">Diatraea saccharalis</name>
    <name type="common">sugarcane borer</name>
    <dbReference type="NCBI Taxonomy" id="40085"/>
    <lineage>
        <taxon>Eukaryota</taxon>
        <taxon>Metazoa</taxon>
        <taxon>Ecdysozoa</taxon>
        <taxon>Arthropoda</taxon>
        <taxon>Hexapoda</taxon>
        <taxon>Insecta</taxon>
        <taxon>Pterygota</taxon>
        <taxon>Neoptera</taxon>
        <taxon>Endopterygota</taxon>
        <taxon>Lepidoptera</taxon>
        <taxon>Glossata</taxon>
        <taxon>Ditrysia</taxon>
        <taxon>Pyraloidea</taxon>
        <taxon>Crambidae</taxon>
        <taxon>Crambinae</taxon>
        <taxon>Diatraea</taxon>
    </lineage>
</organism>
<protein>
    <recommendedName>
        <fullName evidence="3">Essential protein Yae1 N-terminal domain-containing protein</fullName>
    </recommendedName>
</protein>
<name>A0A9N9R4S5_9NEOP</name>
<accession>A0A9N9R4S5</accession>
<dbReference type="AlphaFoldDB" id="A0A9N9R4S5"/>
<keyword evidence="2" id="KW-1185">Reference proteome</keyword>
<dbReference type="OrthoDB" id="20086at2759"/>
<dbReference type="EMBL" id="OU893333">
    <property type="protein sequence ID" value="CAG9789341.1"/>
    <property type="molecule type" value="Genomic_DNA"/>
</dbReference>
<sequence length="124" mass="14125">MSTHFIQLFFSVKILVPQARLDNEIINFIKLQAGFKDGASDGQTAIFQSSFNIGYIQGLDFGIHLGIREAIYGNQEFLPISNQLSDPRKINCQLCINKNIEEKIDNLFNTQEETNNIFLLRSVQ</sequence>
<dbReference type="Proteomes" id="UP001153714">
    <property type="component" value="Chromosome 2"/>
</dbReference>
<gene>
    <name evidence="1" type="ORF">DIATSA_LOCUS7081</name>
</gene>
<evidence type="ECO:0000313" key="2">
    <source>
        <dbReference type="Proteomes" id="UP001153714"/>
    </source>
</evidence>
<reference evidence="1" key="2">
    <citation type="submission" date="2022-10" db="EMBL/GenBank/DDBJ databases">
        <authorList>
            <consortium name="ENA_rothamsted_submissions"/>
            <consortium name="culmorum"/>
            <person name="King R."/>
        </authorList>
    </citation>
    <scope>NUCLEOTIDE SEQUENCE</scope>
</reference>
<proteinExistence type="predicted"/>
<evidence type="ECO:0008006" key="3">
    <source>
        <dbReference type="Google" id="ProtNLM"/>
    </source>
</evidence>
<evidence type="ECO:0000313" key="1">
    <source>
        <dbReference type="EMBL" id="CAG9789341.1"/>
    </source>
</evidence>